<name>A0ABX8VID9_9MYCO</name>
<dbReference type="EMBL" id="CP080333">
    <property type="protein sequence ID" value="QYL15319.1"/>
    <property type="molecule type" value="Genomic_DNA"/>
</dbReference>
<dbReference type="PANTHER" id="PTHR42776">
    <property type="entry name" value="SERINE PEPTIDASE S9 FAMILY MEMBER"/>
    <property type="match status" value="1"/>
</dbReference>
<dbReference type="Proteomes" id="UP000825367">
    <property type="component" value="Chromosome"/>
</dbReference>
<dbReference type="InterPro" id="IPR011042">
    <property type="entry name" value="6-blade_b-propeller_TolB-like"/>
</dbReference>
<evidence type="ECO:0000256" key="3">
    <source>
        <dbReference type="ARBA" id="ARBA00022825"/>
    </source>
</evidence>
<evidence type="ECO:0000313" key="5">
    <source>
        <dbReference type="EMBL" id="QYL15319.1"/>
    </source>
</evidence>
<accession>A0ABX8VID9</accession>
<dbReference type="InterPro" id="IPR029058">
    <property type="entry name" value="AB_hydrolase_fold"/>
</dbReference>
<keyword evidence="1" id="KW-0732">Signal</keyword>
<dbReference type="SUPFAM" id="SSF53474">
    <property type="entry name" value="alpha/beta-Hydrolases"/>
    <property type="match status" value="1"/>
</dbReference>
<dbReference type="SUPFAM" id="SSF82171">
    <property type="entry name" value="DPP6 N-terminal domain-like"/>
    <property type="match status" value="1"/>
</dbReference>
<protein>
    <submittedName>
        <fullName evidence="5">Prolyl oligopeptidase family serine peptidase</fullName>
    </submittedName>
</protein>
<keyword evidence="3" id="KW-0720">Serine protease</keyword>
<keyword evidence="6" id="KW-1185">Reference proteome</keyword>
<evidence type="ECO:0000256" key="2">
    <source>
        <dbReference type="ARBA" id="ARBA00022801"/>
    </source>
</evidence>
<keyword evidence="3" id="KW-0645">Protease</keyword>
<dbReference type="PANTHER" id="PTHR42776:SF13">
    <property type="entry name" value="DIPEPTIDYL-PEPTIDASE 5"/>
    <property type="match status" value="1"/>
</dbReference>
<dbReference type="Gene3D" id="3.40.50.1820">
    <property type="entry name" value="alpha/beta hydrolase"/>
    <property type="match status" value="1"/>
</dbReference>
<feature type="domain" description="Peptidase S9 prolyl oligopeptidase catalytic" evidence="4">
    <location>
        <begin position="439"/>
        <end position="648"/>
    </location>
</feature>
<gene>
    <name evidence="5" type="ORF">K0O64_19595</name>
</gene>
<keyword evidence="2" id="KW-0378">Hydrolase</keyword>
<dbReference type="RefSeq" id="WP_220045676.1">
    <property type="nucleotide sequence ID" value="NZ_BAAAVX010000033.1"/>
</dbReference>
<proteinExistence type="predicted"/>
<dbReference type="Gene3D" id="2.120.10.30">
    <property type="entry name" value="TolB, C-terminal domain"/>
    <property type="match status" value="2"/>
</dbReference>
<dbReference type="Pfam" id="PF07676">
    <property type="entry name" value="PD40"/>
    <property type="match status" value="1"/>
</dbReference>
<sequence>MTSGPFHDLDDYIALPRVSGLAVSADGSRVVTTIAELNAAKTEYVTALWELDPAGVAPARRLTRGAKGEAAPAFTADGDLLFTAVRPTEDDDKPPSALWLLPAAGGESVQLAELPAGITAVRTARSAPAVVIGAPLLPSSDTVDEERRLRKLRRDNKISAILHTGYPVRHWDKDLGPEQTHLFRVGADGELTDVTRNPGPALGEADFAVSPDGTFAVATWRVPAPGVALRSVLMRIDLQTGERSVIADDRFADLEHPAISPDGTQVAFTRETASTPEQAPRITLCQLGLGSGRWLELAAGWDRWPASVTWAHDGAAILVTADDNGRCPVFAVSLDGDVRQATADDFSYSNVIAAPDGTIYALRTSYAAPPHPVRIDPGGTITELPCVDTPELPGDLTELVATAADGTSVRSWLVLPSSQQPAPLLLWIHGGPLGSWNVWSWRWNPWLMAARGYAVLLPDPALSTGYGQDFIQRGWSAWGGPPYEDLMAAVDAAVADPRIDESRTAAMGGSFGGYMANWVAGHTDRFAAIVTHASLWALDQFGPTTDGAYYWAREMTPAMAQANSPHRFVEQITTPMLVIHGDKDYRVPIGEALRLWYELLTASGLPAADDGTSAHRFLYFPSENHWVLSPQHAKIWYQVVTAFLAEHVLGEPAQFPETLG</sequence>
<evidence type="ECO:0000259" key="4">
    <source>
        <dbReference type="Pfam" id="PF00326"/>
    </source>
</evidence>
<dbReference type="Pfam" id="PF00326">
    <property type="entry name" value="Peptidase_S9"/>
    <property type="match status" value="1"/>
</dbReference>
<evidence type="ECO:0000256" key="1">
    <source>
        <dbReference type="ARBA" id="ARBA00022729"/>
    </source>
</evidence>
<dbReference type="InterPro" id="IPR011659">
    <property type="entry name" value="WD40"/>
</dbReference>
<organism evidence="5 6">
    <name type="scientific">Mycolicibacterium pallens</name>
    <dbReference type="NCBI Taxonomy" id="370524"/>
    <lineage>
        <taxon>Bacteria</taxon>
        <taxon>Bacillati</taxon>
        <taxon>Actinomycetota</taxon>
        <taxon>Actinomycetes</taxon>
        <taxon>Mycobacteriales</taxon>
        <taxon>Mycobacteriaceae</taxon>
        <taxon>Mycolicibacterium</taxon>
    </lineage>
</organism>
<dbReference type="InterPro" id="IPR001375">
    <property type="entry name" value="Peptidase_S9_cat"/>
</dbReference>
<reference evidence="5 6" key="1">
    <citation type="submission" date="2021-07" db="EMBL/GenBank/DDBJ databases">
        <title>Whole genome sequencing of non-tuberculosis mycobacteria type-strains.</title>
        <authorList>
            <person name="Igarashi Y."/>
            <person name="Osugi A."/>
            <person name="Mitarai S."/>
        </authorList>
    </citation>
    <scope>NUCLEOTIDE SEQUENCE [LARGE SCALE GENOMIC DNA]</scope>
    <source>
        <strain evidence="5 6">JCM 16370</strain>
    </source>
</reference>
<evidence type="ECO:0000313" key="6">
    <source>
        <dbReference type="Proteomes" id="UP000825367"/>
    </source>
</evidence>